<comment type="caution">
    <text evidence="2">The sequence shown here is derived from an EMBL/GenBank/DDBJ whole genome shotgun (WGS) entry which is preliminary data.</text>
</comment>
<evidence type="ECO:0000313" key="2">
    <source>
        <dbReference type="EMBL" id="TNY22977.1"/>
    </source>
</evidence>
<feature type="region of interest" description="Disordered" evidence="1">
    <location>
        <begin position="1108"/>
        <end position="1131"/>
    </location>
</feature>
<keyword evidence="3" id="KW-1185">Reference proteome</keyword>
<feature type="compositionally biased region" description="Low complexity" evidence="1">
    <location>
        <begin position="208"/>
        <end position="219"/>
    </location>
</feature>
<sequence>MDVLRDLAHPRSADMPCSSPTVHAQQRDAAAMPPPPSPLAPFGVAPSLVHRPALAPQSPNTLCPPPAAPSTTPAAPRRKAAASGRATSATASKASSAAPASAAGDTGDEDGGTPLYLAPDYTANPAGPASSADVDFKCPQCDKVYRGKHARSIWRRHLQDKHGIPLSQQPRRTRWDHDASRPKSEEEKRARTLDSKRRWARKNRAEKTGAAAAKAGSADPPAPSLAGSVGTPASEQSSEQAASVGAGGAAGANAGDDEGDSSFDAGSQSGWSDGAGGVGAGPPLHYPHAAYGAPPPGNPFYGAGGASVYGRTPTKHGYAPPGFFAGGGGGAMDPYYAGAGGLSRAPPPPAPHLGMRASMPPAPPYAHDDPRVPLHLRDPNSYAPGGAEDGPSPGGAPLQQHPHHPHAALYPYHASPNPYSHPFMPHHAAAHAHAHQHQVAQEQAHGAGVFPLPPFAHDEYGQPLLGAPPPAPRRPSSNPSFGTSAAAGGPAGNPYDHPAGAVAGPSSSQVVTAGQPAPVALPYYARRHASLARALTGAHSGIAAGVPMPSITATGAAPASARGAAGGLESPVKLRRTGPTGKGKEVGGAGAGAGGGSGGAGGLAAPGDDAAGILLALKAGPSSPMTARDGHVVQSPVSSVRDQAGDRDRARRGLTLGRGARAGPQRGGRGTKPETSEPESEADDAARSKGDDDDSDDDDEAEVRAMMLRSRAAAASAAAAGGSAMSPWRAALQNQHPAPAVAGPVVSPRKRGRSESPAPNLASTSSGEGGSTAAAHALLATAKKAHQYASVANGGGAAGQSRAAPWSNHEMSLVATPTPGNLMRIAMESSPVVRFGNGGGGGGDRGAGAVGAGDGESEADMMGGARAAADDDDDDDDGVLDAEHAFTSSSGGARRPRHGRSVSPSSQKGRRARGVPGAGGSSSSGAGGSSSSQPRALHHHHPVGLTSELGDFDLQHSSSSSAMRHHHHHDPLCEDESAMGSVAAHPNSSSSSSSHLVTPAPTASRTTTSNAAAAAAAAAALQQPQPTAAATHPHDPFLAAPGTSASLPLTMAGSGSASSSAAANGEAPMARTSSPPGGGFSSFLFSSPAHPQFSKTLGLTAAPGPGVLYTGGAGETPARGGGGGGARGREPSQDELLALATAQSHRERMLDAVKTPVMARVALEGARRAAASTTTTGSAAAGAGGAGSAHPSDLESTEGDGEGEDEGSATTGTVRDESQSPGKVTLDGDEEDDEEDGASLDE</sequence>
<feature type="compositionally biased region" description="Basic and acidic residues" evidence="1">
    <location>
        <begin position="1"/>
        <end position="12"/>
    </location>
</feature>
<feature type="compositionally biased region" description="Low complexity" evidence="1">
    <location>
        <begin position="1052"/>
        <end position="1063"/>
    </location>
</feature>
<dbReference type="OrthoDB" id="2333993at2759"/>
<feature type="compositionally biased region" description="Gly residues" evidence="1">
    <location>
        <begin position="586"/>
        <end position="601"/>
    </location>
</feature>
<evidence type="ECO:0000313" key="3">
    <source>
        <dbReference type="Proteomes" id="UP000311382"/>
    </source>
</evidence>
<reference evidence="2 3" key="1">
    <citation type="submission" date="2019-03" db="EMBL/GenBank/DDBJ databases">
        <title>Rhodosporidium diobovatum UCD-FST 08-225 genome sequencing, assembly, and annotation.</title>
        <authorList>
            <person name="Fakankun I.U."/>
            <person name="Fristensky B."/>
            <person name="Levin D.B."/>
        </authorList>
    </citation>
    <scope>NUCLEOTIDE SEQUENCE [LARGE SCALE GENOMIC DNA]</scope>
    <source>
        <strain evidence="2 3">UCD-FST 08-225</strain>
    </source>
</reference>
<feature type="compositionally biased region" description="Low complexity" evidence="1">
    <location>
        <begin position="1172"/>
        <end position="1181"/>
    </location>
</feature>
<feature type="compositionally biased region" description="Acidic residues" evidence="1">
    <location>
        <begin position="1195"/>
        <end position="1207"/>
    </location>
</feature>
<accession>A0A5C5G1K1</accession>
<dbReference type="EMBL" id="SOZI01000017">
    <property type="protein sequence ID" value="TNY22977.1"/>
    <property type="molecule type" value="Genomic_DNA"/>
</dbReference>
<feature type="region of interest" description="Disordered" evidence="1">
    <location>
        <begin position="836"/>
        <end position="1075"/>
    </location>
</feature>
<feature type="compositionally biased region" description="Gly residues" evidence="1">
    <location>
        <begin position="916"/>
        <end position="928"/>
    </location>
</feature>
<feature type="compositionally biased region" description="Low complexity" evidence="1">
    <location>
        <begin position="704"/>
        <end position="726"/>
    </location>
</feature>
<protein>
    <recommendedName>
        <fullName evidence="4">Proteophosphoglycan ppg4</fullName>
    </recommendedName>
</protein>
<feature type="region of interest" description="Disordered" evidence="1">
    <location>
        <begin position="1"/>
        <end position="135"/>
    </location>
</feature>
<feature type="compositionally biased region" description="Acidic residues" evidence="1">
    <location>
        <begin position="870"/>
        <end position="880"/>
    </location>
</feature>
<feature type="compositionally biased region" description="Basic and acidic residues" evidence="1">
    <location>
        <begin position="173"/>
        <end position="207"/>
    </location>
</feature>
<feature type="compositionally biased region" description="Gly residues" evidence="1">
    <location>
        <begin position="836"/>
        <end position="854"/>
    </location>
</feature>
<dbReference type="STRING" id="5288.A0A5C5G1K1"/>
<feature type="compositionally biased region" description="Gly residues" evidence="1">
    <location>
        <begin position="1109"/>
        <end position="1126"/>
    </location>
</feature>
<feature type="compositionally biased region" description="Low complexity" evidence="1">
    <location>
        <begin position="653"/>
        <end position="664"/>
    </location>
</feature>
<organism evidence="2 3">
    <name type="scientific">Rhodotorula diobovata</name>
    <dbReference type="NCBI Taxonomy" id="5288"/>
    <lineage>
        <taxon>Eukaryota</taxon>
        <taxon>Fungi</taxon>
        <taxon>Dikarya</taxon>
        <taxon>Basidiomycota</taxon>
        <taxon>Pucciniomycotina</taxon>
        <taxon>Microbotryomycetes</taxon>
        <taxon>Sporidiobolales</taxon>
        <taxon>Sporidiobolaceae</taxon>
        <taxon>Rhodotorula</taxon>
    </lineage>
</organism>
<feature type="region of interest" description="Disordered" evidence="1">
    <location>
        <begin position="561"/>
        <end position="601"/>
    </location>
</feature>
<evidence type="ECO:0000256" key="1">
    <source>
        <dbReference type="SAM" id="MobiDB-lite"/>
    </source>
</evidence>
<name>A0A5C5G1K1_9BASI</name>
<evidence type="ECO:0008006" key="4">
    <source>
        <dbReference type="Google" id="ProtNLM"/>
    </source>
</evidence>
<feature type="region of interest" description="Disordered" evidence="1">
    <location>
        <begin position="623"/>
        <end position="770"/>
    </location>
</feature>
<feature type="compositionally biased region" description="Low complexity" evidence="1">
    <location>
        <begin position="69"/>
        <end position="105"/>
    </location>
</feature>
<feature type="compositionally biased region" description="Acidic residues" evidence="1">
    <location>
        <begin position="1227"/>
        <end position="1242"/>
    </location>
</feature>
<feature type="compositionally biased region" description="Basic and acidic residues" evidence="1">
    <location>
        <begin position="366"/>
        <end position="378"/>
    </location>
</feature>
<dbReference type="AlphaFoldDB" id="A0A5C5G1K1"/>
<gene>
    <name evidence="2" type="ORF">DMC30DRAFT_414576</name>
</gene>
<dbReference type="Proteomes" id="UP000311382">
    <property type="component" value="Unassembled WGS sequence"/>
</dbReference>
<feature type="compositionally biased region" description="Low complexity" evidence="1">
    <location>
        <begin position="233"/>
        <end position="244"/>
    </location>
</feature>
<feature type="compositionally biased region" description="Acidic residues" evidence="1">
    <location>
        <begin position="691"/>
        <end position="701"/>
    </location>
</feature>
<feature type="region of interest" description="Disordered" evidence="1">
    <location>
        <begin position="360"/>
        <end position="512"/>
    </location>
</feature>
<proteinExistence type="predicted"/>
<feature type="region of interest" description="Disordered" evidence="1">
    <location>
        <begin position="1172"/>
        <end position="1242"/>
    </location>
</feature>
<feature type="compositionally biased region" description="Low complexity" evidence="1">
    <location>
        <begin position="988"/>
        <end position="1031"/>
    </location>
</feature>
<feature type="region of interest" description="Disordered" evidence="1">
    <location>
        <begin position="155"/>
        <end position="284"/>
    </location>
</feature>
<feature type="compositionally biased region" description="Low complexity" evidence="1">
    <location>
        <begin position="737"/>
        <end position="746"/>
    </location>
</feature>